<dbReference type="PANTHER" id="PTHR31286">
    <property type="entry name" value="GLYCINE-RICH CELL WALL STRUCTURAL PROTEIN 1.8-LIKE"/>
    <property type="match status" value="1"/>
</dbReference>
<dbReference type="InterPro" id="IPR040256">
    <property type="entry name" value="At4g02000-like"/>
</dbReference>
<protein>
    <recommendedName>
        <fullName evidence="1">Zinc knuckle CX2CX4HX4C domain-containing protein</fullName>
    </recommendedName>
</protein>
<dbReference type="Proteomes" id="UP000596660">
    <property type="component" value="Unplaced"/>
</dbReference>
<dbReference type="Gramene" id="AUR62008518-RA">
    <property type="protein sequence ID" value="AUR62008518-RA:cds"/>
    <property type="gene ID" value="AUR62008518"/>
</dbReference>
<keyword evidence="3" id="KW-1185">Reference proteome</keyword>
<sequence length="395" mass="44257">MYEIGEAMGGFIELDDSDPLGWSEFMRIKILLDVNKKLRRGIFLANRTSDSGMKWVDIKYERLGDFCFFCGMLDHTDKECMLKESSEEQENVVVYQYGAWLRASPLKNNKKKKTYAMREKERKWSDKLSTIKGGYGTTTSSRTTIKLGPIGAARRLQFSSPTSPDKSWKQIKRQAMLQLETDATTNKKVLRLRKIATEQSFGLTKGTSEAGNLGNEIILPGNGDVQQEDGGKGADVSSSECEINKDVEGELGDGCGNVSILGGCAEKLKKWAAKSFGETKKKIRQLEEEILKAQGGSVDAEMLHRCEKLSWNVEVIQGMFNLEIRDLILAIPLPNVGSHQFWFLAKNGIYSVKRTTGWLIWARVMWVIVLKKKSCGDLSGNQKVRQSSIILSGML</sequence>
<dbReference type="EnsemblPlants" id="AUR62008518-RA">
    <property type="protein sequence ID" value="AUR62008518-RA:cds"/>
    <property type="gene ID" value="AUR62008518"/>
</dbReference>
<reference evidence="2" key="1">
    <citation type="journal article" date="2017" name="Nature">
        <title>The genome of Chenopodium quinoa.</title>
        <authorList>
            <person name="Jarvis D.E."/>
            <person name="Ho Y.S."/>
            <person name="Lightfoot D.J."/>
            <person name="Schmoeckel S.M."/>
            <person name="Li B."/>
            <person name="Borm T.J.A."/>
            <person name="Ohyanagi H."/>
            <person name="Mineta K."/>
            <person name="Michell C.T."/>
            <person name="Saber N."/>
            <person name="Kharbatia N.M."/>
            <person name="Rupper R.R."/>
            <person name="Sharp A.R."/>
            <person name="Dally N."/>
            <person name="Boughton B.A."/>
            <person name="Woo Y.H."/>
            <person name="Gao G."/>
            <person name="Schijlen E.G.W.M."/>
            <person name="Guo X."/>
            <person name="Momin A.A."/>
            <person name="Negrao S."/>
            <person name="Al-Babili S."/>
            <person name="Gehring C."/>
            <person name="Roessner U."/>
            <person name="Jung C."/>
            <person name="Murphy K."/>
            <person name="Arold S.T."/>
            <person name="Gojobori T."/>
            <person name="van der Linden C.G."/>
            <person name="van Loo E.N."/>
            <person name="Jellen E.N."/>
            <person name="Maughan P.J."/>
            <person name="Tester M."/>
        </authorList>
    </citation>
    <scope>NUCLEOTIDE SEQUENCE [LARGE SCALE GENOMIC DNA]</scope>
    <source>
        <strain evidence="2">cv. PI 614886</strain>
    </source>
</reference>
<dbReference type="PANTHER" id="PTHR31286:SF167">
    <property type="entry name" value="OS09G0268800 PROTEIN"/>
    <property type="match status" value="1"/>
</dbReference>
<dbReference type="InterPro" id="IPR025836">
    <property type="entry name" value="Zn_knuckle_CX2CX4HX4C"/>
</dbReference>
<evidence type="ECO:0000313" key="3">
    <source>
        <dbReference type="Proteomes" id="UP000596660"/>
    </source>
</evidence>
<proteinExistence type="predicted"/>
<dbReference type="AlphaFoldDB" id="A0A803L9H9"/>
<name>A0A803L9H9_CHEQI</name>
<feature type="domain" description="Zinc knuckle CX2CX4HX4C" evidence="1">
    <location>
        <begin position="55"/>
        <end position="81"/>
    </location>
</feature>
<accession>A0A803L9H9</accession>
<evidence type="ECO:0000259" key="1">
    <source>
        <dbReference type="Pfam" id="PF14392"/>
    </source>
</evidence>
<dbReference type="Pfam" id="PF14392">
    <property type="entry name" value="zf-CCHC_4"/>
    <property type="match status" value="1"/>
</dbReference>
<organism evidence="2 3">
    <name type="scientific">Chenopodium quinoa</name>
    <name type="common">Quinoa</name>
    <dbReference type="NCBI Taxonomy" id="63459"/>
    <lineage>
        <taxon>Eukaryota</taxon>
        <taxon>Viridiplantae</taxon>
        <taxon>Streptophyta</taxon>
        <taxon>Embryophyta</taxon>
        <taxon>Tracheophyta</taxon>
        <taxon>Spermatophyta</taxon>
        <taxon>Magnoliopsida</taxon>
        <taxon>eudicotyledons</taxon>
        <taxon>Gunneridae</taxon>
        <taxon>Pentapetalae</taxon>
        <taxon>Caryophyllales</taxon>
        <taxon>Chenopodiaceae</taxon>
        <taxon>Chenopodioideae</taxon>
        <taxon>Atripliceae</taxon>
        <taxon>Chenopodium</taxon>
    </lineage>
</organism>
<reference evidence="2" key="2">
    <citation type="submission" date="2021-03" db="UniProtKB">
        <authorList>
            <consortium name="EnsemblPlants"/>
        </authorList>
    </citation>
    <scope>IDENTIFICATION</scope>
</reference>
<evidence type="ECO:0000313" key="2">
    <source>
        <dbReference type="EnsemblPlants" id="AUR62008518-RA:cds"/>
    </source>
</evidence>